<evidence type="ECO:0000313" key="10">
    <source>
        <dbReference type="EMBL" id="RSN69486.1"/>
    </source>
</evidence>
<dbReference type="InterPro" id="IPR013985">
    <property type="entry name" value="Ald_Fedxn_OxRdtase_dom3"/>
</dbReference>
<dbReference type="Proteomes" id="UP000278149">
    <property type="component" value="Unassembled WGS sequence"/>
</dbReference>
<dbReference type="RefSeq" id="WP_125741026.1">
    <property type="nucleotide sequence ID" value="NZ_RCOR01000018.1"/>
</dbReference>
<evidence type="ECO:0000256" key="7">
    <source>
        <dbReference type="ARBA" id="ARBA00023014"/>
    </source>
</evidence>
<dbReference type="SUPFAM" id="SSF56228">
    <property type="entry name" value="Aldehyde ferredoxin oxidoreductase, N-terminal domain"/>
    <property type="match status" value="1"/>
</dbReference>
<name>A0A429G6S9_9CREN</name>
<evidence type="ECO:0000256" key="4">
    <source>
        <dbReference type="ARBA" id="ARBA00022723"/>
    </source>
</evidence>
<evidence type="ECO:0000256" key="1">
    <source>
        <dbReference type="ARBA" id="ARBA00001966"/>
    </source>
</evidence>
<dbReference type="InterPro" id="IPR036503">
    <property type="entry name" value="Ald_Fedxn_OxRdtase_N_sf"/>
</dbReference>
<dbReference type="SUPFAM" id="SSF48310">
    <property type="entry name" value="Aldehyde ferredoxin oxidoreductase, C-terminal domains"/>
    <property type="match status" value="1"/>
</dbReference>
<dbReference type="Pfam" id="PF02730">
    <property type="entry name" value="AFOR_N"/>
    <property type="match status" value="1"/>
</dbReference>
<organism evidence="10 11">
    <name type="scientific">Candidatus Korarchaeum cryptofilum</name>
    <dbReference type="NCBI Taxonomy" id="498846"/>
    <lineage>
        <taxon>Archaea</taxon>
        <taxon>Thermoproteota</taxon>
        <taxon>Candidatus Korarchaeia</taxon>
        <taxon>Candidatus Korarchaeales</taxon>
        <taxon>Candidatus Korarchaeaceae</taxon>
        <taxon>Candidatus Korarchaeum</taxon>
    </lineage>
</organism>
<dbReference type="Pfam" id="PF01314">
    <property type="entry name" value="AFOR_C"/>
    <property type="match status" value="1"/>
</dbReference>
<dbReference type="GO" id="GO:0016625">
    <property type="term" value="F:oxidoreductase activity, acting on the aldehyde or oxo group of donors, iron-sulfur protein as acceptor"/>
    <property type="evidence" value="ECO:0007669"/>
    <property type="project" value="InterPro"/>
</dbReference>
<evidence type="ECO:0000259" key="9">
    <source>
        <dbReference type="SMART" id="SM00790"/>
    </source>
</evidence>
<dbReference type="GO" id="GO:0051539">
    <property type="term" value="F:4 iron, 4 sulfur cluster binding"/>
    <property type="evidence" value="ECO:0007669"/>
    <property type="project" value="UniProtKB-KW"/>
</dbReference>
<evidence type="ECO:0000256" key="6">
    <source>
        <dbReference type="ARBA" id="ARBA00023004"/>
    </source>
</evidence>
<evidence type="ECO:0000313" key="11">
    <source>
        <dbReference type="Proteomes" id="UP000278149"/>
    </source>
</evidence>
<gene>
    <name evidence="10" type="ORF">D9Q81_02455</name>
</gene>
<comment type="caution">
    <text evidence="10">The sequence shown here is derived from an EMBL/GenBank/DDBJ whole genome shotgun (WGS) entry which is preliminary data.</text>
</comment>
<dbReference type="GO" id="GO:0009055">
    <property type="term" value="F:electron transfer activity"/>
    <property type="evidence" value="ECO:0007669"/>
    <property type="project" value="InterPro"/>
</dbReference>
<keyword evidence="6" id="KW-0408">Iron</keyword>
<accession>A0A429G6S9</accession>
<dbReference type="GO" id="GO:0046872">
    <property type="term" value="F:metal ion binding"/>
    <property type="evidence" value="ECO:0007669"/>
    <property type="project" value="UniProtKB-KW"/>
</dbReference>
<keyword evidence="7" id="KW-0411">Iron-sulfur</keyword>
<dbReference type="InterPro" id="IPR036021">
    <property type="entry name" value="Tungsten_al_ferr_oxy-like_C"/>
</dbReference>
<keyword evidence="4" id="KW-0479">Metal-binding</keyword>
<keyword evidence="3" id="KW-0004">4Fe-4S</keyword>
<reference evidence="10 11" key="1">
    <citation type="submission" date="2018-10" db="EMBL/GenBank/DDBJ databases">
        <title>Co-occurring genomic capacity for anaerobic methane metabolism and dissimilatory sulfite reduction discovered in the Korarchaeota.</title>
        <authorList>
            <person name="Mckay L.J."/>
            <person name="Dlakic M."/>
            <person name="Fields M.W."/>
            <person name="Delmont T.O."/>
            <person name="Eren A.M."/>
            <person name="Jay Z.J."/>
            <person name="Klingelsmith K.B."/>
            <person name="Rusch D.B."/>
            <person name="Inskeep W.P."/>
        </authorList>
    </citation>
    <scope>NUCLEOTIDE SEQUENCE [LARGE SCALE GENOMIC DNA]</scope>
    <source>
        <strain evidence="10 11">WS</strain>
    </source>
</reference>
<dbReference type="PANTHER" id="PTHR30038">
    <property type="entry name" value="ALDEHYDE FERREDOXIN OXIDOREDUCTASE"/>
    <property type="match status" value="1"/>
</dbReference>
<dbReference type="InterPro" id="IPR001203">
    <property type="entry name" value="OxRdtase_Ald_Fedxn_C"/>
</dbReference>
<evidence type="ECO:0000256" key="8">
    <source>
        <dbReference type="ARBA" id="ARBA00049934"/>
    </source>
</evidence>
<dbReference type="Gene3D" id="3.60.9.10">
    <property type="entry name" value="Aldehyde ferredoxin oxidoreductase, N-terminal domain"/>
    <property type="match status" value="1"/>
</dbReference>
<dbReference type="PANTHER" id="PTHR30038:SF8">
    <property type="entry name" value="ALDEHYDE FERREDOXIN OXIDOREDUCTASE"/>
    <property type="match status" value="1"/>
</dbReference>
<sequence length="578" mass="65057">MLEDVLYVDLTNMKHYVRRREDLFSEYLGGTGVAVQLLKEEIDPKVDPLSPESVIVMAIGVLTGIYPAASKLVAMFKSPLTGNLGESHAGGRAAISLRMSGFGAIVIKGASRTPIYLSIHDGRVEFKDASSLWGVRSSLTIGKVLREREPWPGLRSIMRIGRAGERMVRYASVILETYRHFGRLGLGAVLGSKKLKAVVLGGRSSVEVKDMRGYRAVYREIFEECLRSEATRKYHDLGTAENVLPLNEIGGLPTRNLSSARFEGAEDISGESFAERSLARRVACAHCPIACIHIAFIRERHPKEKYFYTMRYVGYDYEPIYALGSMLGVSDMDGLLRLIEETDILGLDAISSGVALAWATEAFKRGIVGREETIVEPDWGNWEAYLKMLEFIVEQPNEFYESLARGTEEAAKRYGGLEFSLTFGGNEMPGYHTGPGAHIGYLIGLRHSHLDNAGYSLDQRYLGKNYPDPERLVDELVEEESWRQVLTSLVLCLFVRGIYKPEVVLRALKPLGIEMDENELKELGRRIYREKLELKKMMGFDPSELRIPRRIFEVESPHGLLSEEYMREALEKWSRAHS</sequence>
<dbReference type="InterPro" id="IPR013983">
    <property type="entry name" value="Ald_Fedxn_OxRdtase_N"/>
</dbReference>
<feature type="domain" description="Aldehyde ferredoxin oxidoreductase N-terminal" evidence="9">
    <location>
        <begin position="1"/>
        <end position="204"/>
    </location>
</feature>
<comment type="similarity">
    <text evidence="2">Belongs to the AOR/FOR family.</text>
</comment>
<dbReference type="Gene3D" id="1.10.599.10">
    <property type="entry name" value="Aldehyde Ferredoxin Oxidoreductase Protein, subunit A, domain 3"/>
    <property type="match status" value="1"/>
</dbReference>
<dbReference type="InterPro" id="IPR051919">
    <property type="entry name" value="W-dependent_AOR"/>
</dbReference>
<keyword evidence="5" id="KW-0560">Oxidoreductase</keyword>
<comment type="cofactor">
    <cofactor evidence="1">
        <name>[4Fe-4S] cluster</name>
        <dbReference type="ChEBI" id="CHEBI:49883"/>
    </cofactor>
</comment>
<dbReference type="SMART" id="SM00790">
    <property type="entry name" value="AFOR_N"/>
    <property type="match status" value="1"/>
</dbReference>
<evidence type="ECO:0000256" key="2">
    <source>
        <dbReference type="ARBA" id="ARBA00011032"/>
    </source>
</evidence>
<dbReference type="AlphaFoldDB" id="A0A429G6S9"/>
<evidence type="ECO:0000256" key="5">
    <source>
        <dbReference type="ARBA" id="ARBA00023002"/>
    </source>
</evidence>
<dbReference type="InterPro" id="IPR013984">
    <property type="entry name" value="Ald_Fedxn_OxRdtase_dom2"/>
</dbReference>
<protein>
    <submittedName>
        <fullName evidence="10">Aldehyde:ferredoxin oxidoreductase</fullName>
    </submittedName>
</protein>
<proteinExistence type="inferred from homology"/>
<dbReference type="EMBL" id="RCOR01000018">
    <property type="protein sequence ID" value="RSN69486.1"/>
    <property type="molecule type" value="Genomic_DNA"/>
</dbReference>
<dbReference type="Gene3D" id="1.10.569.10">
    <property type="entry name" value="Aldehyde Ferredoxin Oxidoreductase Protein, subunit A, domain 2"/>
    <property type="match status" value="1"/>
</dbReference>
<evidence type="ECO:0000256" key="3">
    <source>
        <dbReference type="ARBA" id="ARBA00022485"/>
    </source>
</evidence>
<comment type="cofactor">
    <cofactor evidence="8">
        <name>tungstopterin</name>
        <dbReference type="ChEBI" id="CHEBI:30402"/>
    </cofactor>
</comment>